<reference evidence="2" key="1">
    <citation type="submission" date="2016-10" db="EMBL/GenBank/DDBJ databases">
        <authorList>
            <person name="Varghese N."/>
            <person name="Submissions S."/>
        </authorList>
    </citation>
    <scope>NUCLEOTIDE SEQUENCE [LARGE SCALE GENOMIC DNA]</scope>
    <source>
        <strain evidence="2">DSM 25751</strain>
    </source>
</reference>
<protein>
    <recommendedName>
        <fullName evidence="3">Tetratricopeptide repeat-containing protein</fullName>
    </recommendedName>
</protein>
<dbReference type="STRING" id="1130080.SAMN04488113_1145"/>
<name>A0A1H6T5P1_9LACT</name>
<dbReference type="InterPro" id="IPR011990">
    <property type="entry name" value="TPR-like_helical_dom_sf"/>
</dbReference>
<evidence type="ECO:0000313" key="2">
    <source>
        <dbReference type="Proteomes" id="UP000198564"/>
    </source>
</evidence>
<dbReference type="AlphaFoldDB" id="A0A1H6T5P1"/>
<keyword evidence="2" id="KW-1185">Reference proteome</keyword>
<proteinExistence type="predicted"/>
<accession>A0A1H6T5P1</accession>
<dbReference type="Proteomes" id="UP000198564">
    <property type="component" value="Unassembled WGS sequence"/>
</dbReference>
<evidence type="ECO:0008006" key="3">
    <source>
        <dbReference type="Google" id="ProtNLM"/>
    </source>
</evidence>
<dbReference type="EMBL" id="FNYW01000014">
    <property type="protein sequence ID" value="SEI72437.1"/>
    <property type="molecule type" value="Genomic_DNA"/>
</dbReference>
<dbReference type="SUPFAM" id="SSF48452">
    <property type="entry name" value="TPR-like"/>
    <property type="match status" value="1"/>
</dbReference>
<dbReference type="Gene3D" id="1.25.40.10">
    <property type="entry name" value="Tetratricopeptide repeat domain"/>
    <property type="match status" value="1"/>
</dbReference>
<evidence type="ECO:0000313" key="1">
    <source>
        <dbReference type="EMBL" id="SEI72437.1"/>
    </source>
</evidence>
<gene>
    <name evidence="1" type="ORF">SAMN04488113_1145</name>
</gene>
<organism evidence="1 2">
    <name type="scientific">Alkalibacterium gilvum</name>
    <dbReference type="NCBI Taxonomy" id="1130080"/>
    <lineage>
        <taxon>Bacteria</taxon>
        <taxon>Bacillati</taxon>
        <taxon>Bacillota</taxon>
        <taxon>Bacilli</taxon>
        <taxon>Lactobacillales</taxon>
        <taxon>Carnobacteriaceae</taxon>
        <taxon>Alkalibacterium</taxon>
    </lineage>
</organism>
<sequence length="188" mass="22085">MGTFSLISDLLRQQSETADFEQVFNKTTGTELSKLHESLSSVENKRSLAWDMWTMESNYKEADVLYKEILKELPAHSDTWQNYAMMLEQSQNWDAAIKARKEHTRVNPTADSLVSLSYMLIFTDSKEALTQASLAVEAAEKEPYGYLNFYKQWEEDARHYHQLMKENRSQEAYDFIMESEHADYFRHL</sequence>